<organism evidence="2 3">
    <name type="scientific">Hypholoma sublateritium (strain FD-334 SS-4)</name>
    <dbReference type="NCBI Taxonomy" id="945553"/>
    <lineage>
        <taxon>Eukaryota</taxon>
        <taxon>Fungi</taxon>
        <taxon>Dikarya</taxon>
        <taxon>Basidiomycota</taxon>
        <taxon>Agaricomycotina</taxon>
        <taxon>Agaricomycetes</taxon>
        <taxon>Agaricomycetidae</taxon>
        <taxon>Agaricales</taxon>
        <taxon>Agaricineae</taxon>
        <taxon>Strophariaceae</taxon>
        <taxon>Hypholoma</taxon>
    </lineage>
</organism>
<dbReference type="EMBL" id="KN817567">
    <property type="protein sequence ID" value="KJA20463.1"/>
    <property type="molecule type" value="Genomic_DNA"/>
</dbReference>
<proteinExistence type="predicted"/>
<accession>A0A0D2MAQ6</accession>
<gene>
    <name evidence="2" type="ORF">HYPSUDRAFT_43156</name>
</gene>
<sequence length="90" mass="9762">MALPAAHAVARASRSWVRRAGVGASGPRARNQTALGRSIDRPARRVSASLHTSESLRPPPLHPSIPPHHQPAYYDHNPLLPPAPTTPRYI</sequence>
<dbReference type="AlphaFoldDB" id="A0A0D2MAQ6"/>
<keyword evidence="3" id="KW-1185">Reference proteome</keyword>
<protein>
    <submittedName>
        <fullName evidence="2">Uncharacterized protein</fullName>
    </submittedName>
</protein>
<reference evidence="3" key="1">
    <citation type="submission" date="2014-04" db="EMBL/GenBank/DDBJ databases">
        <title>Evolutionary Origins and Diversification of the Mycorrhizal Mutualists.</title>
        <authorList>
            <consortium name="DOE Joint Genome Institute"/>
            <consortium name="Mycorrhizal Genomics Consortium"/>
            <person name="Kohler A."/>
            <person name="Kuo A."/>
            <person name="Nagy L.G."/>
            <person name="Floudas D."/>
            <person name="Copeland A."/>
            <person name="Barry K.W."/>
            <person name="Cichocki N."/>
            <person name="Veneault-Fourrey C."/>
            <person name="LaButti K."/>
            <person name="Lindquist E.A."/>
            <person name="Lipzen A."/>
            <person name="Lundell T."/>
            <person name="Morin E."/>
            <person name="Murat C."/>
            <person name="Riley R."/>
            <person name="Ohm R."/>
            <person name="Sun H."/>
            <person name="Tunlid A."/>
            <person name="Henrissat B."/>
            <person name="Grigoriev I.V."/>
            <person name="Hibbett D.S."/>
            <person name="Martin F."/>
        </authorList>
    </citation>
    <scope>NUCLEOTIDE SEQUENCE [LARGE SCALE GENOMIC DNA]</scope>
    <source>
        <strain evidence="3">FD-334 SS-4</strain>
    </source>
</reference>
<evidence type="ECO:0000256" key="1">
    <source>
        <dbReference type="SAM" id="MobiDB-lite"/>
    </source>
</evidence>
<feature type="region of interest" description="Disordered" evidence="1">
    <location>
        <begin position="1"/>
        <end position="90"/>
    </location>
</feature>
<evidence type="ECO:0000313" key="3">
    <source>
        <dbReference type="Proteomes" id="UP000054270"/>
    </source>
</evidence>
<dbReference type="Proteomes" id="UP000054270">
    <property type="component" value="Unassembled WGS sequence"/>
</dbReference>
<feature type="compositionally biased region" description="Pro residues" evidence="1">
    <location>
        <begin position="57"/>
        <end position="69"/>
    </location>
</feature>
<feature type="compositionally biased region" description="Pro residues" evidence="1">
    <location>
        <begin position="79"/>
        <end position="90"/>
    </location>
</feature>
<name>A0A0D2MAQ6_HYPSF</name>
<feature type="compositionally biased region" description="Low complexity" evidence="1">
    <location>
        <begin position="1"/>
        <end position="20"/>
    </location>
</feature>
<evidence type="ECO:0000313" key="2">
    <source>
        <dbReference type="EMBL" id="KJA20463.1"/>
    </source>
</evidence>